<evidence type="ECO:0000313" key="3">
    <source>
        <dbReference type="Proteomes" id="UP000801492"/>
    </source>
</evidence>
<evidence type="ECO:0000313" key="2">
    <source>
        <dbReference type="EMBL" id="KAF2895269.1"/>
    </source>
</evidence>
<proteinExistence type="predicted"/>
<feature type="coiled-coil region" evidence="1">
    <location>
        <begin position="82"/>
        <end position="176"/>
    </location>
</feature>
<protein>
    <submittedName>
        <fullName evidence="2">Uncharacterized protein</fullName>
    </submittedName>
</protein>
<dbReference type="OrthoDB" id="10640980at2759"/>
<gene>
    <name evidence="2" type="ORF">ILUMI_10907</name>
</gene>
<feature type="coiled-coil region" evidence="1">
    <location>
        <begin position="360"/>
        <end position="394"/>
    </location>
</feature>
<feature type="coiled-coil region" evidence="1">
    <location>
        <begin position="205"/>
        <end position="323"/>
    </location>
</feature>
<dbReference type="AlphaFoldDB" id="A0A8K0CX91"/>
<keyword evidence="3" id="KW-1185">Reference proteome</keyword>
<organism evidence="2 3">
    <name type="scientific">Ignelater luminosus</name>
    <name type="common">Cucubano</name>
    <name type="synonym">Pyrophorus luminosus</name>
    <dbReference type="NCBI Taxonomy" id="2038154"/>
    <lineage>
        <taxon>Eukaryota</taxon>
        <taxon>Metazoa</taxon>
        <taxon>Ecdysozoa</taxon>
        <taxon>Arthropoda</taxon>
        <taxon>Hexapoda</taxon>
        <taxon>Insecta</taxon>
        <taxon>Pterygota</taxon>
        <taxon>Neoptera</taxon>
        <taxon>Endopterygota</taxon>
        <taxon>Coleoptera</taxon>
        <taxon>Polyphaga</taxon>
        <taxon>Elateriformia</taxon>
        <taxon>Elateroidea</taxon>
        <taxon>Elateridae</taxon>
        <taxon>Agrypninae</taxon>
        <taxon>Pyrophorini</taxon>
        <taxon>Ignelater</taxon>
    </lineage>
</organism>
<comment type="caution">
    <text evidence="2">The sequence shown here is derived from an EMBL/GenBank/DDBJ whole genome shotgun (WGS) entry which is preliminary data.</text>
</comment>
<dbReference type="EMBL" id="VTPC01006078">
    <property type="protein sequence ID" value="KAF2895269.1"/>
    <property type="molecule type" value="Genomic_DNA"/>
</dbReference>
<keyword evidence="1" id="KW-0175">Coiled coil</keyword>
<reference evidence="2" key="1">
    <citation type="submission" date="2019-08" db="EMBL/GenBank/DDBJ databases">
        <title>The genome of the North American firefly Photinus pyralis.</title>
        <authorList>
            <consortium name="Photinus pyralis genome working group"/>
            <person name="Fallon T.R."/>
            <person name="Sander Lower S.E."/>
            <person name="Weng J.-K."/>
        </authorList>
    </citation>
    <scope>NUCLEOTIDE SEQUENCE</scope>
    <source>
        <strain evidence="2">TRF0915ILg1</strain>
        <tissue evidence="2">Whole body</tissue>
    </source>
</reference>
<sequence>MGNNESSPRGGIDKHVFENPEQLKDGILKQISFEMQNTQRHLECSKHILEKNAYATHKRQIDELKIKFIEFYKFTQINDGMIKRLSTTNAELERTLSEYKKELLKYESEKEELKENLNKKEQDLLSRCSRVQQDLSTETSTTKKLKEDIKEYKNKCEDYERQIKNLESNVATAKRELFIEMQCRQKAEIALKAKQRQDDLFNKHATNLKDLQERLTQNKQCLERERMINQEGSFKLQAVTQYCENLNRQLEQKEAQQQEDIDHLKKKINDLENQLNKTKINLAKSRRDTRLSEELRKKTQISLEEKQKELDDYSNQLEILKTCCVQTFDKMYKVEDEKETDKLFFDFISNYQEKSNSASNQKSQETQDSLKEEIQKYEQKIQELKDELRSSDMKFQCEERLKKEIQGKLFLVERNFNSLRTFCSKELQDLKFYLKNEKIEQRLENDTQQQSDDLITLETEVIQSNKLLPSIDEKQERIEVSQENFCANQRNEMNQLHKEFQSVFSS</sequence>
<accession>A0A8K0CX91</accession>
<name>A0A8K0CX91_IGNLU</name>
<dbReference type="Proteomes" id="UP000801492">
    <property type="component" value="Unassembled WGS sequence"/>
</dbReference>
<evidence type="ECO:0000256" key="1">
    <source>
        <dbReference type="SAM" id="Coils"/>
    </source>
</evidence>